<name>A0A9Q3IDB3_9BASI</name>
<gene>
    <name evidence="2" type="ORF">O181_076993</name>
</gene>
<evidence type="ECO:0000313" key="2">
    <source>
        <dbReference type="EMBL" id="MBW0537278.1"/>
    </source>
</evidence>
<protein>
    <submittedName>
        <fullName evidence="2">Uncharacterized protein</fullName>
    </submittedName>
</protein>
<evidence type="ECO:0000256" key="1">
    <source>
        <dbReference type="SAM" id="MobiDB-lite"/>
    </source>
</evidence>
<dbReference type="Proteomes" id="UP000765509">
    <property type="component" value="Unassembled WGS sequence"/>
</dbReference>
<evidence type="ECO:0000313" key="3">
    <source>
        <dbReference type="Proteomes" id="UP000765509"/>
    </source>
</evidence>
<proteinExistence type="predicted"/>
<dbReference type="EMBL" id="AVOT02041908">
    <property type="protein sequence ID" value="MBW0537278.1"/>
    <property type="molecule type" value="Genomic_DNA"/>
</dbReference>
<accession>A0A9Q3IDB3</accession>
<feature type="region of interest" description="Disordered" evidence="1">
    <location>
        <begin position="40"/>
        <end position="73"/>
    </location>
</feature>
<keyword evidence="3" id="KW-1185">Reference proteome</keyword>
<reference evidence="2" key="1">
    <citation type="submission" date="2021-03" db="EMBL/GenBank/DDBJ databases">
        <title>Draft genome sequence of rust myrtle Austropuccinia psidii MF-1, a brazilian biotype.</title>
        <authorList>
            <person name="Quecine M.C."/>
            <person name="Pachon D.M.R."/>
            <person name="Bonatelli M.L."/>
            <person name="Correr F.H."/>
            <person name="Franceschini L.M."/>
            <person name="Leite T.F."/>
            <person name="Margarido G.R.A."/>
            <person name="Almeida C.A."/>
            <person name="Ferrarezi J.A."/>
            <person name="Labate C.A."/>
        </authorList>
    </citation>
    <scope>NUCLEOTIDE SEQUENCE</scope>
    <source>
        <strain evidence="2">MF-1</strain>
    </source>
</reference>
<dbReference type="AlphaFoldDB" id="A0A9Q3IDB3"/>
<sequence length="94" mass="10877">MVISRHVVFEEKTFPSISSQSTISTTPDLRSLFLYSKRNARESTHTTLPKPISEQLELPTEEEEEQKSLSEAPEFQPRRIKVIVQRHPTVTWAL</sequence>
<comment type="caution">
    <text evidence="2">The sequence shown here is derived from an EMBL/GenBank/DDBJ whole genome shotgun (WGS) entry which is preliminary data.</text>
</comment>
<organism evidence="2 3">
    <name type="scientific">Austropuccinia psidii MF-1</name>
    <dbReference type="NCBI Taxonomy" id="1389203"/>
    <lineage>
        <taxon>Eukaryota</taxon>
        <taxon>Fungi</taxon>
        <taxon>Dikarya</taxon>
        <taxon>Basidiomycota</taxon>
        <taxon>Pucciniomycotina</taxon>
        <taxon>Pucciniomycetes</taxon>
        <taxon>Pucciniales</taxon>
        <taxon>Sphaerophragmiaceae</taxon>
        <taxon>Austropuccinia</taxon>
    </lineage>
</organism>